<dbReference type="Ensembl" id="ENSCCAT00000045070.1">
    <property type="protein sequence ID" value="ENSCCAP00000027490.1"/>
    <property type="gene ID" value="ENSCCAG00000031382.1"/>
</dbReference>
<keyword evidence="20" id="KW-1185">Reference proteome</keyword>
<dbReference type="GO" id="GO:0008622">
    <property type="term" value="C:epsilon DNA polymerase complex"/>
    <property type="evidence" value="ECO:0007669"/>
    <property type="project" value="Ensembl"/>
</dbReference>
<name>A0A2K5RH79_CEBIM</name>
<dbReference type="GO" id="GO:0003677">
    <property type="term" value="F:DNA binding"/>
    <property type="evidence" value="ECO:0007669"/>
    <property type="project" value="UniProtKB-KW"/>
</dbReference>
<keyword evidence="12 16" id="KW-0411">Iron-sulfur</keyword>
<dbReference type="GO" id="GO:0000082">
    <property type="term" value="P:G1/S transition of mitotic cell cycle"/>
    <property type="evidence" value="ECO:0007669"/>
    <property type="project" value="Ensembl"/>
</dbReference>
<dbReference type="CTD" id="5426"/>
<proteinExistence type="inferred from homology"/>
<evidence type="ECO:0000256" key="14">
    <source>
        <dbReference type="ARBA" id="ARBA00023242"/>
    </source>
</evidence>
<dbReference type="SUPFAM" id="SSF53098">
    <property type="entry name" value="Ribonuclease H-like"/>
    <property type="match status" value="1"/>
</dbReference>
<dbReference type="Pfam" id="PF22634">
    <property type="entry name" value="POL2_thumb"/>
    <property type="match status" value="1"/>
</dbReference>
<organism evidence="19 20">
    <name type="scientific">Cebus imitator</name>
    <name type="common">Panamanian white-faced capuchin</name>
    <name type="synonym">Cebus capucinus imitator</name>
    <dbReference type="NCBI Taxonomy" id="2715852"/>
    <lineage>
        <taxon>Eukaryota</taxon>
        <taxon>Metazoa</taxon>
        <taxon>Chordata</taxon>
        <taxon>Craniata</taxon>
        <taxon>Vertebrata</taxon>
        <taxon>Euteleostomi</taxon>
        <taxon>Mammalia</taxon>
        <taxon>Eutheria</taxon>
        <taxon>Euarchontoglires</taxon>
        <taxon>Primates</taxon>
        <taxon>Haplorrhini</taxon>
        <taxon>Platyrrhini</taxon>
        <taxon>Cebidae</taxon>
        <taxon>Cebinae</taxon>
        <taxon>Cebus</taxon>
    </lineage>
</organism>
<evidence type="ECO:0000256" key="1">
    <source>
        <dbReference type="ARBA" id="ARBA00004123"/>
    </source>
</evidence>
<dbReference type="Gene3D" id="3.90.1600.10">
    <property type="entry name" value="Palm domain of DNA polymerase"/>
    <property type="match status" value="1"/>
</dbReference>
<comment type="cofactor">
    <cofactor evidence="16">
        <name>[4Fe-4S] cluster</name>
        <dbReference type="ChEBI" id="CHEBI:49883"/>
    </cofactor>
</comment>
<dbReference type="Proteomes" id="UP000233040">
    <property type="component" value="Unassembled WGS sequence"/>
</dbReference>
<keyword evidence="5 16" id="KW-0548">Nucleotidyltransferase</keyword>
<evidence type="ECO:0000256" key="4">
    <source>
        <dbReference type="ARBA" id="ARBA00022679"/>
    </source>
</evidence>
<keyword evidence="8 16" id="KW-0863">Zinc-finger</keyword>
<keyword evidence="7 16" id="KW-0479">Metal-binding</keyword>
<dbReference type="CDD" id="cd05535">
    <property type="entry name" value="POLBc_epsilon"/>
    <property type="match status" value="1"/>
</dbReference>
<dbReference type="STRING" id="9516.ENSCCAP00000027490"/>
<keyword evidence="14 16" id="KW-0539">Nucleus</keyword>
<dbReference type="InterPro" id="IPR042087">
    <property type="entry name" value="DNA_pol_B_thumb"/>
</dbReference>
<dbReference type="SMART" id="SM00486">
    <property type="entry name" value="POLBc"/>
    <property type="match status" value="1"/>
</dbReference>
<evidence type="ECO:0000256" key="3">
    <source>
        <dbReference type="ARBA" id="ARBA00022485"/>
    </source>
</evidence>
<dbReference type="RefSeq" id="XP_017369113.1">
    <property type="nucleotide sequence ID" value="XM_017513624.2"/>
</dbReference>
<dbReference type="Pfam" id="PF22912">
    <property type="entry name" value="zf-DPOE"/>
    <property type="match status" value="1"/>
</dbReference>
<evidence type="ECO:0000256" key="9">
    <source>
        <dbReference type="ARBA" id="ARBA00022833"/>
    </source>
</evidence>
<evidence type="ECO:0000313" key="20">
    <source>
        <dbReference type="Proteomes" id="UP000233040"/>
    </source>
</evidence>
<dbReference type="GO" id="GO:0006297">
    <property type="term" value="P:nucleotide-excision repair, DNA gap filling"/>
    <property type="evidence" value="ECO:0007669"/>
    <property type="project" value="Ensembl"/>
</dbReference>
<dbReference type="InterPro" id="IPR006133">
    <property type="entry name" value="DNA-dir_DNA_pol_B_exonuc"/>
</dbReference>
<dbReference type="PANTHER" id="PTHR10670:SF0">
    <property type="entry name" value="DNA POLYMERASE EPSILON CATALYTIC SUBUNIT A"/>
    <property type="match status" value="1"/>
</dbReference>
<evidence type="ECO:0000256" key="7">
    <source>
        <dbReference type="ARBA" id="ARBA00022723"/>
    </source>
</evidence>
<dbReference type="GO" id="GO:0051539">
    <property type="term" value="F:4 iron, 4 sulfur cluster binding"/>
    <property type="evidence" value="ECO:0007669"/>
    <property type="project" value="UniProtKB-KW"/>
</dbReference>
<dbReference type="InterPro" id="IPR043502">
    <property type="entry name" value="DNA/RNA_pol_sf"/>
</dbReference>
<protein>
    <recommendedName>
        <fullName evidence="16">DNA polymerase epsilon catalytic subunit</fullName>
        <ecNumber evidence="16">2.7.7.7</ecNumber>
    </recommendedName>
</protein>
<dbReference type="Gene3D" id="3.30.342.10">
    <property type="entry name" value="DNA Polymerase, chain B, domain 1"/>
    <property type="match status" value="1"/>
</dbReference>
<feature type="compositionally biased region" description="Basic and acidic residues" evidence="17">
    <location>
        <begin position="9"/>
        <end position="24"/>
    </location>
</feature>
<dbReference type="InterPro" id="IPR055191">
    <property type="entry name" value="POL2_thumb"/>
</dbReference>
<dbReference type="InterPro" id="IPR006172">
    <property type="entry name" value="DNA-dir_DNA_pol_B"/>
</dbReference>
<evidence type="ECO:0000256" key="13">
    <source>
        <dbReference type="ARBA" id="ARBA00023125"/>
    </source>
</evidence>
<evidence type="ECO:0000259" key="18">
    <source>
        <dbReference type="SMART" id="SM01159"/>
    </source>
</evidence>
<feature type="compositionally biased region" description="Acidic residues" evidence="17">
    <location>
        <begin position="1948"/>
        <end position="1973"/>
    </location>
</feature>
<keyword evidence="10 16" id="KW-0239">DNA-directed DNA polymerase</keyword>
<gene>
    <name evidence="19" type="primary">POLE</name>
</gene>
<dbReference type="Pfam" id="PF08490">
    <property type="entry name" value="DUF1744"/>
    <property type="match status" value="1"/>
</dbReference>
<comment type="subunit">
    <text evidence="15">Component of the DNA polymerase epsilon complex consisting of four subunits: the catalytic subunit POLE and the accessory subunits POLE2, POLE3 and POLE4. Interacts with RAD17 and TOPBP1.</text>
</comment>
<comment type="catalytic activity">
    <reaction evidence="16">
        <text>DNA(n) + a 2'-deoxyribonucleoside 5'-triphosphate = DNA(n+1) + diphosphate</text>
        <dbReference type="Rhea" id="RHEA:22508"/>
        <dbReference type="Rhea" id="RHEA-COMP:17339"/>
        <dbReference type="Rhea" id="RHEA-COMP:17340"/>
        <dbReference type="ChEBI" id="CHEBI:33019"/>
        <dbReference type="ChEBI" id="CHEBI:61560"/>
        <dbReference type="ChEBI" id="CHEBI:173112"/>
        <dbReference type="EC" id="2.7.7.7"/>
    </reaction>
</comment>
<dbReference type="InterPro" id="IPR023211">
    <property type="entry name" value="DNA_pol_palm_dom_sf"/>
</dbReference>
<dbReference type="FunFam" id="3.30.420.10:FF:000010">
    <property type="entry name" value="DNA polymerase epsilon catalytic subunit"/>
    <property type="match status" value="1"/>
</dbReference>
<sequence length="2286" mass="261924">MALRSGGRRRVDPGADREAGRDDGPISSASSLKRLERSQWTDKMDLRFGFERLKEPGEKTGWLINMHPTEILDEDKRLVSAVDYYFIQDDGGRFKVALPYKPYFYIATRKGCEREVSSFLSKKFQGKIAKVETVPKEDLDLPNHLVGLKRNYIRLSFHTVEDLVKVRKEIFPAVKKNREQDHASDTYTAMLSSVLQRSSVITDEEEASKKIADQLDNIVDMREYDVPYHIRLSIDLKIHVAHWYDVRYRGNAFLVEITRRDDLVERPDPVVLAFDIETTKLPLKFPDAETDQIMMISYMIDGQGYLITNREIVSEDIEDFEFTPKPEYEGPFCVFNEPDEAHLIQRWFEHVQETKPTIVVTYNGDFFDWPFVEARAAVHGLSMQQEIGFQKDSQGEYKAPQCIHMDCLRWVKRDSYLPVGSHNLKAAAKAKLGYDPVELDPEDMCQMATEQPQTLATYSVSDAVATFYLYMKYVHPFIFALCTIIPMEPDEVLRKGSGTLCEALLMVQAFHANIIFPNKQEQEFNKLTDDGHVLDSETYVGGHVEALESGVFRSDIPCRFRMNPAAFDFLLQRVEKTLRHAIEEEEKVPVEQVTNFQELCNQIKRKLASLKEVPNRIECPLIYHLDVGAMYPNIILTNRLQPSAMVDEATCAACDFNKPGANCQRKMAWQWRGEFMPASRSEYHRIQHQLESEKFPSLFPEGPARAFHELSREEQAKYEKRRLADYCRKAYKKIHITKVEERLTTICQRENSFYVDTVRAFRDRRYEFKGFHKVWKKKLSAAVEVGDAAEVKRCKNMEVLYDSLQLAHKCILNSFYGYVMRKGARWYSMEMAGIVCFTGANIITQARELIEQIGRPLELDTDGIWCVLPNSFPENFVFKTTNVKKPKVTISYPGAMLNLMVKEGFTNDQYQELAEPSSLTYVTRSENSIFFEVDGPYLAMILPASKEEGKKLKKRYAVFNEDGSLAELKGFEVKRRGELQLIKIFQSSVFEAFLKGSTLEEVYASVAKVADYWLDVLYSKAANMPDSELFELISENRSMSRKLEDYGEQKSTSISTAKRLAEFLGDQMVKDAGLSCRYIISRKPEGSPVTERAIPLAIFQAEPTVRKHFLRKWLKSSSLQDFDIRAILDWDYYIERLGSAIQKIITIPAALQQVKNPVPRVKHPDWLHKKLLEKNDVYKQKKISELFTLEGRRQVMMAQAPGDSPRPSAPDMEDFGLVKPPHPPAHVAVKRKRVLWESQEESQDLMPTVPWQEILGQPPTLGTTQEEWLVWLRFHKKKWQLQARQRLARRKRQRLESAEGVLRPGAIRDGPATGLGSFLRRTARSILDLPWQIVQISETSQPGLFRLWALIGSDLHCIRLSIPRVFYVNQRVAKVEEGASYRKVNRVLPRSNVVYNLYEYSVPEDMYQEHINEINAELSAPDIEGVYETQVPLLFRALVHLGCVCVVNKQLVRHLSGWEAETFALEHLEMRSLAQFSYLEPGSIRHVYLYHHMEGHKALFGIFIPSQHRASVFVLDTVRSNQMPSLGALYSAEHGLLLEKVGPELLPPPKHTFEVRAETDLKTICRAIQRFLLAYKEERRGPTLVAVQSSWELKRLAREIPVLEEFPLVPICVADKISYGVLDWQRHGARRMIRHYLNLDTCLSQAFEMSRYFHIPIGNLPEDISTFGSDLFFARHLQRHNHLLWLSPTARPDLGGKEADDNRLVMEFDDQATVEINSSGCYSTVCMELDLQNLAVNTILQSHHVNDMEGADSMGISFDVIQQASLEDMITGGQAASAPASYDETALCSNTFRILKSMVVGWVKEITQYHNIYADNQVMHFYRWLRSPSSLLHDPALHRTLHNMMKKLFLQLIAEFKRLGSSVIYANFNRIILCTKKRRVEDAIAYVEYITSSIHSKEIFHSLTISFSRSWEFLLWMDPSNYGGIKGKVSSRIHCGLQDSQKAGGAADEQEDDDEEEEEDGEEEEDAEESDVEDLLENNWNILQFLPQAASCQSYFLMIVSAYIVAVYHCMKDGLRRSAPGSTPVRRRGASQLSQEAEGAAGALPGMITFSQDYVANELTQSFFAITQKIQKKVTGSRNSTELSEMFPVLPGSHLLLNNPALEFIKYVCKVLSLDTNITNQVNKLNRDLLRLVDVGEFSEEAQFRDPCRSYVLPEVICRSCNFCRDLDLCKDSSFSEDGAVLPQWLCSNCQAAYDSSAIEMALVEVLQKKLMAFTLQDLVCLKCRGVKETHMPVYCSCAGDFALTIHTQVFVEQIRVFQNIAQHYGMSYLLETLEWLLQKNPQLGQ</sequence>
<dbReference type="Gene3D" id="3.30.420.10">
    <property type="entry name" value="Ribonuclease H-like superfamily/Ribonuclease H"/>
    <property type="match status" value="1"/>
</dbReference>
<dbReference type="GO" id="GO:0006287">
    <property type="term" value="P:base-excision repair, gap-filling"/>
    <property type="evidence" value="ECO:0007669"/>
    <property type="project" value="Ensembl"/>
</dbReference>
<dbReference type="GO" id="GO:0003887">
    <property type="term" value="F:DNA-directed DNA polymerase activity"/>
    <property type="evidence" value="ECO:0007669"/>
    <property type="project" value="UniProtKB-KW"/>
</dbReference>
<dbReference type="GO" id="GO:0008270">
    <property type="term" value="F:zinc ion binding"/>
    <property type="evidence" value="ECO:0007669"/>
    <property type="project" value="UniProtKB-KW"/>
</dbReference>
<dbReference type="Pfam" id="PF03104">
    <property type="entry name" value="DNA_pol_B_exo1"/>
    <property type="match status" value="1"/>
</dbReference>
<dbReference type="GO" id="GO:0000166">
    <property type="term" value="F:nucleotide binding"/>
    <property type="evidence" value="ECO:0007669"/>
    <property type="project" value="InterPro"/>
</dbReference>
<comment type="function">
    <text evidence="16">DNA polymerase II participates in chromosomal DNA replication.</text>
</comment>
<evidence type="ECO:0000256" key="16">
    <source>
        <dbReference type="RuleBase" id="RU365029"/>
    </source>
</evidence>
<dbReference type="GO" id="GO:0000731">
    <property type="term" value="P:DNA synthesis involved in DNA repair"/>
    <property type="evidence" value="ECO:0007669"/>
    <property type="project" value="Ensembl"/>
</dbReference>
<dbReference type="GO" id="GO:0005886">
    <property type="term" value="C:plasma membrane"/>
    <property type="evidence" value="ECO:0007669"/>
    <property type="project" value="Ensembl"/>
</dbReference>
<dbReference type="EC" id="2.7.7.7" evidence="16"/>
<feature type="region of interest" description="Disordered" evidence="17">
    <location>
        <begin position="1"/>
        <end position="31"/>
    </location>
</feature>
<dbReference type="FunFam" id="1.10.132.60:FF:000002">
    <property type="entry name" value="DNA polymerase epsilon catalytic subunit"/>
    <property type="match status" value="1"/>
</dbReference>
<keyword evidence="11 16" id="KW-0408">Iron</keyword>
<dbReference type="GeneID" id="108292638"/>
<evidence type="ECO:0000256" key="15">
    <source>
        <dbReference type="ARBA" id="ARBA00062298"/>
    </source>
</evidence>
<dbReference type="Pfam" id="PF23250">
    <property type="entry name" value="zf_DPOE_2"/>
    <property type="match status" value="1"/>
</dbReference>
<dbReference type="GO" id="GO:0005654">
    <property type="term" value="C:nucleoplasm"/>
    <property type="evidence" value="ECO:0007669"/>
    <property type="project" value="Ensembl"/>
</dbReference>
<evidence type="ECO:0000256" key="2">
    <source>
        <dbReference type="ARBA" id="ARBA00005755"/>
    </source>
</evidence>
<evidence type="ECO:0000256" key="6">
    <source>
        <dbReference type="ARBA" id="ARBA00022705"/>
    </source>
</evidence>
<dbReference type="InterPro" id="IPR036397">
    <property type="entry name" value="RNaseH_sf"/>
</dbReference>
<keyword evidence="4 16" id="KW-0808">Transferase</keyword>
<evidence type="ECO:0000256" key="17">
    <source>
        <dbReference type="SAM" id="MobiDB-lite"/>
    </source>
</evidence>
<accession>A0A2K5RH79</accession>
<dbReference type="OMA" id="MLDQCRY"/>
<dbReference type="FunFam" id="3.90.1600.10:FF:000006">
    <property type="entry name" value="DNA polymerase epsilon catalytic subunit"/>
    <property type="match status" value="1"/>
</dbReference>
<keyword evidence="3 16" id="KW-0004">4Fe-4S</keyword>
<dbReference type="KEGG" id="cimi:108292638"/>
<dbReference type="InterPro" id="IPR013697">
    <property type="entry name" value="DNA_pol_e_suA_C"/>
</dbReference>
<keyword evidence="6 16" id="KW-0235">DNA replication</keyword>
<dbReference type="SUPFAM" id="SSF56672">
    <property type="entry name" value="DNA/RNA polymerases"/>
    <property type="match status" value="1"/>
</dbReference>
<comment type="subcellular location">
    <subcellularLocation>
        <location evidence="1 16">Nucleus</location>
    </subcellularLocation>
</comment>
<reference evidence="19" key="1">
    <citation type="submission" date="2025-08" db="UniProtKB">
        <authorList>
            <consortium name="Ensembl"/>
        </authorList>
    </citation>
    <scope>IDENTIFICATION</scope>
</reference>
<dbReference type="InterPro" id="IPR054475">
    <property type="entry name" value="Znf-DPOE"/>
</dbReference>
<reference evidence="19" key="2">
    <citation type="submission" date="2025-09" db="UniProtKB">
        <authorList>
            <consortium name="Ensembl"/>
        </authorList>
    </citation>
    <scope>IDENTIFICATION</scope>
</reference>
<dbReference type="SMART" id="SM01159">
    <property type="entry name" value="DUF1744"/>
    <property type="match status" value="1"/>
</dbReference>
<dbReference type="GO" id="GO:0006272">
    <property type="term" value="P:leading strand elongation"/>
    <property type="evidence" value="ECO:0007669"/>
    <property type="project" value="TreeGrafter"/>
</dbReference>
<dbReference type="Gene3D" id="1.10.132.60">
    <property type="entry name" value="DNA polymerase family B, C-terminal domain"/>
    <property type="match status" value="1"/>
</dbReference>
<evidence type="ECO:0000256" key="5">
    <source>
        <dbReference type="ARBA" id="ARBA00022695"/>
    </source>
</evidence>
<keyword evidence="9 16" id="KW-0862">Zinc</keyword>
<dbReference type="GO" id="GO:0008310">
    <property type="term" value="F:single-stranded DNA 3'-5' DNA exonuclease activity"/>
    <property type="evidence" value="ECO:0007669"/>
    <property type="project" value="TreeGrafter"/>
</dbReference>
<dbReference type="GO" id="GO:0003682">
    <property type="term" value="F:chromatin binding"/>
    <property type="evidence" value="ECO:0007669"/>
    <property type="project" value="Ensembl"/>
</dbReference>
<feature type="region of interest" description="Disordered" evidence="17">
    <location>
        <begin position="1939"/>
        <end position="1973"/>
    </location>
</feature>
<evidence type="ECO:0000256" key="8">
    <source>
        <dbReference type="ARBA" id="ARBA00022771"/>
    </source>
</evidence>
<evidence type="ECO:0000313" key="19">
    <source>
        <dbReference type="Ensembl" id="ENSCCAP00000027490.1"/>
    </source>
</evidence>
<feature type="domain" description="DNA polymerase epsilon catalytic subunit A C-terminal" evidence="18">
    <location>
        <begin position="1525"/>
        <end position="1925"/>
    </location>
</feature>
<evidence type="ECO:0000256" key="10">
    <source>
        <dbReference type="ARBA" id="ARBA00022932"/>
    </source>
</evidence>
<evidence type="ECO:0000256" key="12">
    <source>
        <dbReference type="ARBA" id="ARBA00023014"/>
    </source>
</evidence>
<dbReference type="CDD" id="cd05779">
    <property type="entry name" value="DNA_polB_epsilon_exo"/>
    <property type="match status" value="1"/>
</dbReference>
<comment type="similarity">
    <text evidence="2 16">Belongs to the DNA polymerase type-B family.</text>
</comment>
<evidence type="ECO:0000256" key="11">
    <source>
        <dbReference type="ARBA" id="ARBA00023004"/>
    </source>
</evidence>
<dbReference type="GeneTree" id="ENSGT00390000010194"/>
<dbReference type="GO" id="GO:0045004">
    <property type="term" value="P:DNA replication proofreading"/>
    <property type="evidence" value="ECO:0007669"/>
    <property type="project" value="TreeGrafter"/>
</dbReference>
<dbReference type="InterPro" id="IPR029703">
    <property type="entry name" value="POL2"/>
</dbReference>
<keyword evidence="13 16" id="KW-0238">DNA-binding</keyword>
<dbReference type="PANTHER" id="PTHR10670">
    <property type="entry name" value="DNA POLYMERASE EPSILON CATALYTIC SUBUNIT A"/>
    <property type="match status" value="1"/>
</dbReference>
<dbReference type="InterPro" id="IPR012337">
    <property type="entry name" value="RNaseH-like_sf"/>
</dbReference>